<feature type="compositionally biased region" description="Basic and acidic residues" evidence="1">
    <location>
        <begin position="1"/>
        <end position="18"/>
    </location>
</feature>
<evidence type="ECO:0000313" key="3">
    <source>
        <dbReference type="Proteomes" id="UP000735302"/>
    </source>
</evidence>
<name>A0AAV4DDB9_9GAST</name>
<reference evidence="2 3" key="1">
    <citation type="journal article" date="2021" name="Elife">
        <title>Chloroplast acquisition without the gene transfer in kleptoplastic sea slugs, Plakobranchus ocellatus.</title>
        <authorList>
            <person name="Maeda T."/>
            <person name="Takahashi S."/>
            <person name="Yoshida T."/>
            <person name="Shimamura S."/>
            <person name="Takaki Y."/>
            <person name="Nagai Y."/>
            <person name="Toyoda A."/>
            <person name="Suzuki Y."/>
            <person name="Arimoto A."/>
            <person name="Ishii H."/>
            <person name="Satoh N."/>
            <person name="Nishiyama T."/>
            <person name="Hasebe M."/>
            <person name="Maruyama T."/>
            <person name="Minagawa J."/>
            <person name="Obokata J."/>
            <person name="Shigenobu S."/>
        </authorList>
    </citation>
    <scope>NUCLEOTIDE SEQUENCE [LARGE SCALE GENOMIC DNA]</scope>
</reference>
<feature type="region of interest" description="Disordered" evidence="1">
    <location>
        <begin position="1"/>
        <end position="21"/>
    </location>
</feature>
<dbReference type="EMBL" id="BLXT01007749">
    <property type="protein sequence ID" value="GFO42081.1"/>
    <property type="molecule type" value="Genomic_DNA"/>
</dbReference>
<keyword evidence="3" id="KW-1185">Reference proteome</keyword>
<dbReference type="AlphaFoldDB" id="A0AAV4DDB9"/>
<accession>A0AAV4DDB9</accession>
<evidence type="ECO:0000256" key="1">
    <source>
        <dbReference type="SAM" id="MobiDB-lite"/>
    </source>
</evidence>
<sequence length="135" mass="14632">MKVQKEEKIEERKERTDDGIPPVLTVNIADVELQEKEDARTPLGAGPVVTCEDADGDPVRAYIDSLSPTSGCGLTCLQLEPCGAGGTGGTCQLDLQKSLDQETKYGHINGRSGFSGIENFDFRDRYVHIEIFAAS</sequence>
<gene>
    <name evidence="2" type="ORF">PoB_006858600</name>
</gene>
<evidence type="ECO:0000313" key="2">
    <source>
        <dbReference type="EMBL" id="GFO42081.1"/>
    </source>
</evidence>
<comment type="caution">
    <text evidence="2">The sequence shown here is derived from an EMBL/GenBank/DDBJ whole genome shotgun (WGS) entry which is preliminary data.</text>
</comment>
<proteinExistence type="predicted"/>
<protein>
    <submittedName>
        <fullName evidence="2">Uncharacterized protein</fullName>
    </submittedName>
</protein>
<organism evidence="2 3">
    <name type="scientific">Plakobranchus ocellatus</name>
    <dbReference type="NCBI Taxonomy" id="259542"/>
    <lineage>
        <taxon>Eukaryota</taxon>
        <taxon>Metazoa</taxon>
        <taxon>Spiralia</taxon>
        <taxon>Lophotrochozoa</taxon>
        <taxon>Mollusca</taxon>
        <taxon>Gastropoda</taxon>
        <taxon>Heterobranchia</taxon>
        <taxon>Euthyneura</taxon>
        <taxon>Panpulmonata</taxon>
        <taxon>Sacoglossa</taxon>
        <taxon>Placobranchoidea</taxon>
        <taxon>Plakobranchidae</taxon>
        <taxon>Plakobranchus</taxon>
    </lineage>
</organism>
<dbReference type="Proteomes" id="UP000735302">
    <property type="component" value="Unassembled WGS sequence"/>
</dbReference>